<dbReference type="AlphaFoldDB" id="F2JV52"/>
<sequence>MSDIAIQTLNTEPDEAVLTNALRNQDDIPILMDVVGGSDADDSAANSESDVSSLNDAKGVEFVASTIEELQTTGEVKTTAVKNQPLSQEAYFSKSMDGEALTSTAADDSKDKEHLEAAIKTVLEQKLPELITDVLVEYAKRKG</sequence>
<keyword evidence="2" id="KW-1185">Reference proteome</keyword>
<evidence type="ECO:0000313" key="2">
    <source>
        <dbReference type="Proteomes" id="UP000001062"/>
    </source>
</evidence>
<accession>F2JV52</accession>
<dbReference type="PATRIC" id="fig|717774.3.peg.3705"/>
<organism evidence="1 2">
    <name type="scientific">Marinomonas mediterranea (strain ATCC 700492 / JCM 21426 / NBRC 103028 / MMB-1)</name>
    <dbReference type="NCBI Taxonomy" id="717774"/>
    <lineage>
        <taxon>Bacteria</taxon>
        <taxon>Pseudomonadati</taxon>
        <taxon>Pseudomonadota</taxon>
        <taxon>Gammaproteobacteria</taxon>
        <taxon>Oceanospirillales</taxon>
        <taxon>Oceanospirillaceae</taxon>
        <taxon>Marinomonas</taxon>
    </lineage>
</organism>
<dbReference type="HOGENOM" id="CLU_1747444_0_0_6"/>
<proteinExistence type="predicted"/>
<dbReference type="Proteomes" id="UP000001062">
    <property type="component" value="Chromosome"/>
</dbReference>
<dbReference type="KEGG" id="mme:Marme_3597"/>
<reference evidence="1 2" key="1">
    <citation type="journal article" date="2012" name="Stand. Genomic Sci.">
        <title>Complete genome sequence of the melanogenic marine bacterium Marinomonas mediterranea type strain (MMB-1(T)).</title>
        <authorList>
            <person name="Lucas-Elio P."/>
            <person name="Goodwin L."/>
            <person name="Woyke T."/>
            <person name="Pitluck S."/>
            <person name="Nolan M."/>
            <person name="Kyrpides N.C."/>
            <person name="Detter J.C."/>
            <person name="Copeland A."/>
            <person name="Teshima H."/>
            <person name="Bruce D."/>
            <person name="Detter C."/>
            <person name="Tapia R."/>
            <person name="Han S."/>
            <person name="Land M.L."/>
            <person name="Ivanova N."/>
            <person name="Mikhailova N."/>
            <person name="Johnston A.W."/>
            <person name="Sanchez-Amat A."/>
        </authorList>
    </citation>
    <scope>NUCLEOTIDE SEQUENCE [LARGE SCALE GENOMIC DNA]</scope>
    <source>
        <strain evidence="2">ATCC 700492 / JCM 21426 / NBRC 103028 / MMB-1</strain>
    </source>
</reference>
<name>F2JV52_MARM1</name>
<dbReference type="OrthoDB" id="6106048at2"/>
<gene>
    <name evidence="1" type="ordered locus">Marme_3597</name>
</gene>
<dbReference type="STRING" id="717774.Marme_3597"/>
<dbReference type="EMBL" id="CP002583">
    <property type="protein sequence ID" value="ADZ92810.1"/>
    <property type="molecule type" value="Genomic_DNA"/>
</dbReference>
<evidence type="ECO:0000313" key="1">
    <source>
        <dbReference type="EMBL" id="ADZ92810.1"/>
    </source>
</evidence>
<dbReference type="RefSeq" id="WP_013662712.1">
    <property type="nucleotide sequence ID" value="NC_015276.1"/>
</dbReference>
<protein>
    <submittedName>
        <fullName evidence="1">Uncharacterized protein</fullName>
    </submittedName>
</protein>